<protein>
    <submittedName>
        <fullName evidence="1">Uncharacterized protein</fullName>
    </submittedName>
</protein>
<accession>A0ABQ2ZJC0</accession>
<dbReference type="Proteomes" id="UP000600946">
    <property type="component" value="Unassembled WGS sequence"/>
</dbReference>
<comment type="caution">
    <text evidence="1">The sequence shown here is derived from an EMBL/GenBank/DDBJ whole genome shotgun (WGS) entry which is preliminary data.</text>
</comment>
<reference evidence="2" key="1">
    <citation type="journal article" date="2019" name="Int. J. Syst. Evol. Microbiol.">
        <title>The Global Catalogue of Microorganisms (GCM) 10K type strain sequencing project: providing services to taxonomists for standard genome sequencing and annotation.</title>
        <authorList>
            <consortium name="The Broad Institute Genomics Platform"/>
            <consortium name="The Broad Institute Genome Sequencing Center for Infectious Disease"/>
            <person name="Wu L."/>
            <person name="Ma J."/>
        </authorList>
    </citation>
    <scope>NUCLEOTIDE SEQUENCE [LARGE SCALE GENOMIC DNA]</scope>
    <source>
        <strain evidence="2">JCM 4594</strain>
    </source>
</reference>
<dbReference type="RefSeq" id="WP_161252962.1">
    <property type="nucleotide sequence ID" value="NZ_BMUU01000001.1"/>
</dbReference>
<evidence type="ECO:0000313" key="1">
    <source>
        <dbReference type="EMBL" id="GGY18019.1"/>
    </source>
</evidence>
<gene>
    <name evidence="1" type="ORF">GCM10010326_08200</name>
</gene>
<dbReference type="GeneID" id="96288833"/>
<proteinExistence type="predicted"/>
<sequence length="174" mass="18823">MTGQRTDGASSADPANTYLQSLGERLTADKCRMTASNWGEHPVVIGSRSDRKARWFGTKVELFVFAAVVPGVDDAHLAEFTKWAMSYAQSCRSGLPGARNAMMVLPALISGGVHTSAREWASRDARVLGTTVIGRPLTVEAAQGVSRVTMYRGGTVWGGMFTRHVLEKASLYFP</sequence>
<keyword evidence="2" id="KW-1185">Reference proteome</keyword>
<evidence type="ECO:0000313" key="2">
    <source>
        <dbReference type="Proteomes" id="UP000600946"/>
    </source>
</evidence>
<name>A0ABQ2ZJC0_9ACTN</name>
<organism evidence="1 2">
    <name type="scientific">Streptomyces xanthochromogenes</name>
    <dbReference type="NCBI Taxonomy" id="67384"/>
    <lineage>
        <taxon>Bacteria</taxon>
        <taxon>Bacillati</taxon>
        <taxon>Actinomycetota</taxon>
        <taxon>Actinomycetes</taxon>
        <taxon>Kitasatosporales</taxon>
        <taxon>Streptomycetaceae</taxon>
        <taxon>Streptomyces</taxon>
    </lineage>
</organism>
<dbReference type="EMBL" id="BMUU01000001">
    <property type="protein sequence ID" value="GGY18019.1"/>
    <property type="molecule type" value="Genomic_DNA"/>
</dbReference>